<dbReference type="SUPFAM" id="SSF48403">
    <property type="entry name" value="Ankyrin repeat"/>
    <property type="match status" value="1"/>
</dbReference>
<dbReference type="Pfam" id="PF00023">
    <property type="entry name" value="Ank"/>
    <property type="match status" value="1"/>
</dbReference>
<comment type="caution">
    <text evidence="2">The sequence shown here is derived from an EMBL/GenBank/DDBJ whole genome shotgun (WGS) entry which is preliminary data.</text>
</comment>
<dbReference type="InterPro" id="IPR036770">
    <property type="entry name" value="Ankyrin_rpt-contain_sf"/>
</dbReference>
<evidence type="ECO:0000256" key="1">
    <source>
        <dbReference type="PROSITE-ProRule" id="PRU00023"/>
    </source>
</evidence>
<dbReference type="Gene3D" id="1.25.40.20">
    <property type="entry name" value="Ankyrin repeat-containing domain"/>
    <property type="match status" value="1"/>
</dbReference>
<evidence type="ECO:0000313" key="2">
    <source>
        <dbReference type="EMBL" id="KAJ6796012.1"/>
    </source>
</evidence>
<keyword evidence="1" id="KW-0040">ANK repeat</keyword>
<reference evidence="2" key="1">
    <citation type="journal article" date="2023" name="GigaByte">
        <title>Genome assembly of the bearded iris, Iris pallida Lam.</title>
        <authorList>
            <person name="Bruccoleri R.E."/>
            <person name="Oakeley E.J."/>
            <person name="Faust A.M.E."/>
            <person name="Altorfer M."/>
            <person name="Dessus-Babus S."/>
            <person name="Burckhardt D."/>
            <person name="Oertli M."/>
            <person name="Naumann U."/>
            <person name="Petersen F."/>
            <person name="Wong J."/>
        </authorList>
    </citation>
    <scope>NUCLEOTIDE SEQUENCE</scope>
    <source>
        <strain evidence="2">GSM-AAB239-AS_SAM_17_03QT</strain>
    </source>
</reference>
<dbReference type="InterPro" id="IPR002110">
    <property type="entry name" value="Ankyrin_rpt"/>
</dbReference>
<sequence>MARHYADAESASPSQRLVEMAMAGEAEAVAELLAGGGVDVNYVGAVSLRAKCTEEVCGEEAADEVRVEYRDLRTDVSALFAAAHSGHADVVRRLLSAGSDVNQDFFVAMQLLLLPEKVTALFLACF</sequence>
<gene>
    <name evidence="2" type="ORF">M6B38_223770</name>
</gene>
<proteinExistence type="predicted"/>
<organism evidence="2 3">
    <name type="scientific">Iris pallida</name>
    <name type="common">Sweet iris</name>
    <dbReference type="NCBI Taxonomy" id="29817"/>
    <lineage>
        <taxon>Eukaryota</taxon>
        <taxon>Viridiplantae</taxon>
        <taxon>Streptophyta</taxon>
        <taxon>Embryophyta</taxon>
        <taxon>Tracheophyta</taxon>
        <taxon>Spermatophyta</taxon>
        <taxon>Magnoliopsida</taxon>
        <taxon>Liliopsida</taxon>
        <taxon>Asparagales</taxon>
        <taxon>Iridaceae</taxon>
        <taxon>Iridoideae</taxon>
        <taxon>Irideae</taxon>
        <taxon>Iris</taxon>
    </lineage>
</organism>
<feature type="repeat" description="ANK" evidence="1">
    <location>
        <begin position="74"/>
        <end position="102"/>
    </location>
</feature>
<evidence type="ECO:0000313" key="3">
    <source>
        <dbReference type="Proteomes" id="UP001140949"/>
    </source>
</evidence>
<dbReference type="PROSITE" id="PS50088">
    <property type="entry name" value="ANK_REPEAT"/>
    <property type="match status" value="1"/>
</dbReference>
<dbReference type="PROSITE" id="PS50297">
    <property type="entry name" value="ANK_REP_REGION"/>
    <property type="match status" value="1"/>
</dbReference>
<dbReference type="AlphaFoldDB" id="A0AAX6DW22"/>
<protein>
    <submittedName>
        <fullName evidence="2">Ankyrin-3</fullName>
    </submittedName>
</protein>
<dbReference type="Proteomes" id="UP001140949">
    <property type="component" value="Unassembled WGS sequence"/>
</dbReference>
<dbReference type="EMBL" id="JANAVB010041470">
    <property type="protein sequence ID" value="KAJ6796012.1"/>
    <property type="molecule type" value="Genomic_DNA"/>
</dbReference>
<reference evidence="2" key="2">
    <citation type="submission" date="2023-04" db="EMBL/GenBank/DDBJ databases">
        <authorList>
            <person name="Bruccoleri R.E."/>
            <person name="Oakeley E.J."/>
            <person name="Faust A.-M."/>
            <person name="Dessus-Babus S."/>
            <person name="Altorfer M."/>
            <person name="Burckhardt D."/>
            <person name="Oertli M."/>
            <person name="Naumann U."/>
            <person name="Petersen F."/>
            <person name="Wong J."/>
        </authorList>
    </citation>
    <scope>NUCLEOTIDE SEQUENCE</scope>
    <source>
        <strain evidence="2">GSM-AAB239-AS_SAM_17_03QT</strain>
        <tissue evidence="2">Leaf</tissue>
    </source>
</reference>
<accession>A0AAX6DW22</accession>
<keyword evidence="3" id="KW-1185">Reference proteome</keyword>
<name>A0AAX6DW22_IRIPA</name>